<gene>
    <name evidence="1" type="ORF">BT67DRAFT_43523</name>
</gene>
<reference evidence="1" key="2">
    <citation type="submission" date="2023-05" db="EMBL/GenBank/DDBJ databases">
        <authorList>
            <consortium name="Lawrence Berkeley National Laboratory"/>
            <person name="Steindorff A."/>
            <person name="Hensen N."/>
            <person name="Bonometti L."/>
            <person name="Westerberg I."/>
            <person name="Brannstrom I.O."/>
            <person name="Guillou S."/>
            <person name="Cros-Aarteil S."/>
            <person name="Calhoun S."/>
            <person name="Haridas S."/>
            <person name="Kuo A."/>
            <person name="Mondo S."/>
            <person name="Pangilinan J."/>
            <person name="Riley R."/>
            <person name="Labutti K."/>
            <person name="Andreopoulos B."/>
            <person name="Lipzen A."/>
            <person name="Chen C."/>
            <person name="Yanf M."/>
            <person name="Daum C."/>
            <person name="Ng V."/>
            <person name="Clum A."/>
            <person name="Ohm R."/>
            <person name="Martin F."/>
            <person name="Silar P."/>
            <person name="Natvig D."/>
            <person name="Lalanne C."/>
            <person name="Gautier V."/>
            <person name="Ament-Velasquez S.L."/>
            <person name="Kruys A."/>
            <person name="Hutchinson M.I."/>
            <person name="Powell A.J."/>
            <person name="Barry K."/>
            <person name="Miller A.N."/>
            <person name="Grigoriev I.V."/>
            <person name="Debuchy R."/>
            <person name="Gladieux P."/>
            <person name="Thoren M.H."/>
            <person name="Johannesson H."/>
        </authorList>
    </citation>
    <scope>NUCLEOTIDE SEQUENCE</scope>
    <source>
        <strain evidence="1">CBS 123565</strain>
    </source>
</reference>
<name>A0AAN6UIS4_9PEZI</name>
<organism evidence="1 2">
    <name type="scientific">Trichocladium antarcticum</name>
    <dbReference type="NCBI Taxonomy" id="1450529"/>
    <lineage>
        <taxon>Eukaryota</taxon>
        <taxon>Fungi</taxon>
        <taxon>Dikarya</taxon>
        <taxon>Ascomycota</taxon>
        <taxon>Pezizomycotina</taxon>
        <taxon>Sordariomycetes</taxon>
        <taxon>Sordariomycetidae</taxon>
        <taxon>Sordariales</taxon>
        <taxon>Chaetomiaceae</taxon>
        <taxon>Trichocladium</taxon>
    </lineage>
</organism>
<comment type="caution">
    <text evidence="1">The sequence shown here is derived from an EMBL/GenBank/DDBJ whole genome shotgun (WGS) entry which is preliminary data.</text>
</comment>
<dbReference type="AlphaFoldDB" id="A0AAN6UIS4"/>
<reference evidence="1" key="1">
    <citation type="journal article" date="2023" name="Mol. Phylogenet. Evol.">
        <title>Genome-scale phylogeny and comparative genomics of the fungal order Sordariales.</title>
        <authorList>
            <person name="Hensen N."/>
            <person name="Bonometti L."/>
            <person name="Westerberg I."/>
            <person name="Brannstrom I.O."/>
            <person name="Guillou S."/>
            <person name="Cros-Aarteil S."/>
            <person name="Calhoun S."/>
            <person name="Haridas S."/>
            <person name="Kuo A."/>
            <person name="Mondo S."/>
            <person name="Pangilinan J."/>
            <person name="Riley R."/>
            <person name="LaButti K."/>
            <person name="Andreopoulos B."/>
            <person name="Lipzen A."/>
            <person name="Chen C."/>
            <person name="Yan M."/>
            <person name="Daum C."/>
            <person name="Ng V."/>
            <person name="Clum A."/>
            <person name="Steindorff A."/>
            <person name="Ohm R.A."/>
            <person name="Martin F."/>
            <person name="Silar P."/>
            <person name="Natvig D.O."/>
            <person name="Lalanne C."/>
            <person name="Gautier V."/>
            <person name="Ament-Velasquez S.L."/>
            <person name="Kruys A."/>
            <person name="Hutchinson M.I."/>
            <person name="Powell A.J."/>
            <person name="Barry K."/>
            <person name="Miller A.N."/>
            <person name="Grigoriev I.V."/>
            <person name="Debuchy R."/>
            <person name="Gladieux P."/>
            <person name="Hiltunen Thoren M."/>
            <person name="Johannesson H."/>
        </authorList>
    </citation>
    <scope>NUCLEOTIDE SEQUENCE</scope>
    <source>
        <strain evidence="1">CBS 123565</strain>
    </source>
</reference>
<proteinExistence type="predicted"/>
<protein>
    <submittedName>
        <fullName evidence="1">Uncharacterized protein</fullName>
    </submittedName>
</protein>
<accession>A0AAN6UIS4</accession>
<dbReference type="EMBL" id="MU853411">
    <property type="protein sequence ID" value="KAK4133773.1"/>
    <property type="molecule type" value="Genomic_DNA"/>
</dbReference>
<evidence type="ECO:0000313" key="2">
    <source>
        <dbReference type="Proteomes" id="UP001304895"/>
    </source>
</evidence>
<dbReference type="Proteomes" id="UP001304895">
    <property type="component" value="Unassembled WGS sequence"/>
</dbReference>
<evidence type="ECO:0000313" key="1">
    <source>
        <dbReference type="EMBL" id="KAK4133773.1"/>
    </source>
</evidence>
<sequence>MRHFCFLRIPGVTLPDIMLSPRRGAYIWVAIESKDMSGRWPPELLSCGAKSRPPAVDSELVPETAAWWPDDSVSPLSIMVSRVSLRSLCRCTTAPDRSLDVVSEKKVGGVDDGICLTWTRILPILGTANSTANGFLATKRRGRVDPYGCTAPRGWMEFEVMKP</sequence>
<keyword evidence="2" id="KW-1185">Reference proteome</keyword>